<reference evidence="2" key="1">
    <citation type="submission" date="2013-07" db="EMBL/GenBank/DDBJ databases">
        <title>The genome of an arbuscular mycorrhizal fungus provides insights into the evolution of the oldest plant symbiosis.</title>
        <authorList>
            <consortium name="DOE Joint Genome Institute"/>
            <person name="Tisserant E."/>
            <person name="Malbreil M."/>
            <person name="Kuo A."/>
            <person name="Kohler A."/>
            <person name="Symeonidi A."/>
            <person name="Balestrini R."/>
            <person name="Charron P."/>
            <person name="Duensing N."/>
            <person name="Frei-dit-Frey N."/>
            <person name="Gianinazzi-Pearson V."/>
            <person name="Gilbert B."/>
            <person name="Handa Y."/>
            <person name="Hijri M."/>
            <person name="Kaul R."/>
            <person name="Kawaguchi M."/>
            <person name="Krajinski F."/>
            <person name="Lammers P."/>
            <person name="Lapierre D."/>
            <person name="Masclaux F.G."/>
            <person name="Murat C."/>
            <person name="Morin E."/>
            <person name="Ndikumana S."/>
            <person name="Pagni M."/>
            <person name="Petitpierre D."/>
            <person name="Requena N."/>
            <person name="Rosikiewicz P."/>
            <person name="Riley R."/>
            <person name="Saito K."/>
            <person name="San Clemente H."/>
            <person name="Shapiro H."/>
            <person name="van Tuinen D."/>
            <person name="Becard G."/>
            <person name="Bonfante P."/>
            <person name="Paszkowski U."/>
            <person name="Shachar-Hill Y."/>
            <person name="Young J.P."/>
            <person name="Sanders I.R."/>
            <person name="Henrissat B."/>
            <person name="Rensing S.A."/>
            <person name="Grigoriev I.V."/>
            <person name="Corradi N."/>
            <person name="Roux C."/>
            <person name="Martin F."/>
        </authorList>
    </citation>
    <scope>NUCLEOTIDE SEQUENCE</scope>
    <source>
        <strain evidence="2">DAOM 197198</strain>
    </source>
</reference>
<feature type="compositionally biased region" description="Basic and acidic residues" evidence="1">
    <location>
        <begin position="188"/>
        <end position="199"/>
    </location>
</feature>
<proteinExistence type="predicted"/>
<dbReference type="HOGENOM" id="CLU_1332566_0_0_1"/>
<accession>U9U1Q0</accession>
<dbReference type="VEuPathDB" id="FungiDB:RhiirFUN_005937"/>
<sequence length="206" mass="23648">MNSNYSNNQFFGSDNNLSFQMNPEQAAAGSLPYMDVQNTSINPRQISCSVNSSIVQDNLVINQLVHPIKFIYRPPNDIYIYHIKCEEISIQLLNEISSNVSNINFNQNEYFFFYQQQNDNRTYKVVLEPQKYMLREIEEMMKDIQQLIPLAPPTNLTITISQEEIESYNNSARLSPIKSEPTIPVIQEGKKEGKKHEIESTDGGSS</sequence>
<protein>
    <submittedName>
        <fullName evidence="2">Uncharacterized protein</fullName>
    </submittedName>
</protein>
<evidence type="ECO:0000313" key="2">
    <source>
        <dbReference type="EMBL" id="ESA09551.1"/>
    </source>
</evidence>
<name>U9U1Q0_RHIID</name>
<dbReference type="EMBL" id="KI287957">
    <property type="protein sequence ID" value="ESA09551.1"/>
    <property type="molecule type" value="Genomic_DNA"/>
</dbReference>
<organism evidence="2">
    <name type="scientific">Rhizophagus irregularis (strain DAOM 181602 / DAOM 197198 / MUCL 43194)</name>
    <name type="common">Arbuscular mycorrhizal fungus</name>
    <name type="synonym">Glomus intraradices</name>
    <dbReference type="NCBI Taxonomy" id="747089"/>
    <lineage>
        <taxon>Eukaryota</taxon>
        <taxon>Fungi</taxon>
        <taxon>Fungi incertae sedis</taxon>
        <taxon>Mucoromycota</taxon>
        <taxon>Glomeromycotina</taxon>
        <taxon>Glomeromycetes</taxon>
        <taxon>Glomerales</taxon>
        <taxon>Glomeraceae</taxon>
        <taxon>Rhizophagus</taxon>
    </lineage>
</organism>
<gene>
    <name evidence="2" type="ORF">GLOINDRAFT_30394</name>
</gene>
<evidence type="ECO:0000256" key="1">
    <source>
        <dbReference type="SAM" id="MobiDB-lite"/>
    </source>
</evidence>
<feature type="region of interest" description="Disordered" evidence="1">
    <location>
        <begin position="170"/>
        <end position="206"/>
    </location>
</feature>
<dbReference type="AlphaFoldDB" id="U9U1Q0"/>